<name>A0ACB9BHI8_CICIN</name>
<accession>A0ACB9BHI8</accession>
<gene>
    <name evidence="1" type="ORF">L2E82_32866</name>
</gene>
<dbReference type="EMBL" id="CM042014">
    <property type="protein sequence ID" value="KAI3721847.1"/>
    <property type="molecule type" value="Genomic_DNA"/>
</dbReference>
<proteinExistence type="predicted"/>
<organism evidence="1 2">
    <name type="scientific">Cichorium intybus</name>
    <name type="common">Chicory</name>
    <dbReference type="NCBI Taxonomy" id="13427"/>
    <lineage>
        <taxon>Eukaryota</taxon>
        <taxon>Viridiplantae</taxon>
        <taxon>Streptophyta</taxon>
        <taxon>Embryophyta</taxon>
        <taxon>Tracheophyta</taxon>
        <taxon>Spermatophyta</taxon>
        <taxon>Magnoliopsida</taxon>
        <taxon>eudicotyledons</taxon>
        <taxon>Gunneridae</taxon>
        <taxon>Pentapetalae</taxon>
        <taxon>asterids</taxon>
        <taxon>campanulids</taxon>
        <taxon>Asterales</taxon>
        <taxon>Asteraceae</taxon>
        <taxon>Cichorioideae</taxon>
        <taxon>Cichorieae</taxon>
        <taxon>Cichoriinae</taxon>
        <taxon>Cichorium</taxon>
    </lineage>
</organism>
<reference evidence="1 2" key="2">
    <citation type="journal article" date="2022" name="Mol. Ecol. Resour.">
        <title>The genomes of chicory, endive, great burdock and yacon provide insights into Asteraceae paleo-polyploidization history and plant inulin production.</title>
        <authorList>
            <person name="Fan W."/>
            <person name="Wang S."/>
            <person name="Wang H."/>
            <person name="Wang A."/>
            <person name="Jiang F."/>
            <person name="Liu H."/>
            <person name="Zhao H."/>
            <person name="Xu D."/>
            <person name="Zhang Y."/>
        </authorList>
    </citation>
    <scope>NUCLEOTIDE SEQUENCE [LARGE SCALE GENOMIC DNA]</scope>
    <source>
        <strain evidence="2">cv. Punajuju</strain>
        <tissue evidence="1">Leaves</tissue>
    </source>
</reference>
<evidence type="ECO:0000313" key="2">
    <source>
        <dbReference type="Proteomes" id="UP001055811"/>
    </source>
</evidence>
<dbReference type="Proteomes" id="UP001055811">
    <property type="component" value="Linkage Group LG06"/>
</dbReference>
<comment type="caution">
    <text evidence="1">The sequence shown here is derived from an EMBL/GenBank/DDBJ whole genome shotgun (WGS) entry which is preliminary data.</text>
</comment>
<reference evidence="2" key="1">
    <citation type="journal article" date="2022" name="Mol. Ecol. Resour.">
        <title>The genomes of chicory, endive, great burdock and yacon provide insights into Asteraceae palaeo-polyploidization history and plant inulin production.</title>
        <authorList>
            <person name="Fan W."/>
            <person name="Wang S."/>
            <person name="Wang H."/>
            <person name="Wang A."/>
            <person name="Jiang F."/>
            <person name="Liu H."/>
            <person name="Zhao H."/>
            <person name="Xu D."/>
            <person name="Zhang Y."/>
        </authorList>
    </citation>
    <scope>NUCLEOTIDE SEQUENCE [LARGE SCALE GENOMIC DNA]</scope>
    <source>
        <strain evidence="2">cv. Punajuju</strain>
    </source>
</reference>
<keyword evidence="2" id="KW-1185">Reference proteome</keyword>
<sequence>MHHSSSRQTDMNKENVPVANYQCAPARVTRARAKALGVSGVLPPLHPVTKQDHKHTLQLQPKTKRTSSDNNKSATDVAPIVQSKRRAVLKEITNNPFNHSDIKVADGIKIQISNEIKRCTSKTNDRVVVAPSVCVDPQGKTTKGSNDESIIDIDSKHNRPQMCSLYATEVYNNLGTAELKWRHSVDFMKTVQQEITQEMHSILIDWLVEAVLKQFGGGGYGGSDNVVTDEAELRLHEKLEKLYISTRAAKSAPFPLSAFPKGTKLSEDSRKYGVENTCTSWFKTSLEMLEIFKSYSAKTSLLDDLSFYGNREKMLKAKRISKAAFQTRNKRTRAEHGVPLV</sequence>
<evidence type="ECO:0000313" key="1">
    <source>
        <dbReference type="EMBL" id="KAI3721847.1"/>
    </source>
</evidence>
<protein>
    <submittedName>
        <fullName evidence="1">Uncharacterized protein</fullName>
    </submittedName>
</protein>